<dbReference type="Proteomes" id="UP000198956">
    <property type="component" value="Unassembled WGS sequence"/>
</dbReference>
<sequence length="163" mass="18325">MSNLWIYLLVFVLAATPMFEVFTVVPLGILAGLPSFPVSIVAFLGNALTVFLLIVFIERLKLWWKKKRGGPEGEEKDSKRKLRAKKLWNRYGIPGLSLLGPILVGSHLTALMGISFGASRQRILAWMGISLSIWTIISAVLAHLGFHFIIPEEQRNILTQWLK</sequence>
<feature type="transmembrane region" description="Helical" evidence="1">
    <location>
        <begin position="91"/>
        <end position="117"/>
    </location>
</feature>
<dbReference type="EMBL" id="FNDE01000023">
    <property type="protein sequence ID" value="SDH41279.1"/>
    <property type="molecule type" value="Genomic_DNA"/>
</dbReference>
<keyword evidence="1" id="KW-1133">Transmembrane helix</keyword>
<evidence type="ECO:0000256" key="1">
    <source>
        <dbReference type="SAM" id="Phobius"/>
    </source>
</evidence>
<feature type="transmembrane region" description="Helical" evidence="1">
    <location>
        <begin position="36"/>
        <end position="57"/>
    </location>
</feature>
<dbReference type="InterPro" id="IPR009577">
    <property type="entry name" value="Sm_multidrug_ex"/>
</dbReference>
<accession>A0A1G8C7L1</accession>
<organism evidence="2 3">
    <name type="scientific">Aneurinibacillus thermoaerophilus</name>
    <dbReference type="NCBI Taxonomy" id="143495"/>
    <lineage>
        <taxon>Bacteria</taxon>
        <taxon>Bacillati</taxon>
        <taxon>Bacillota</taxon>
        <taxon>Bacilli</taxon>
        <taxon>Bacillales</taxon>
        <taxon>Paenibacillaceae</taxon>
        <taxon>Aneurinibacillus group</taxon>
        <taxon>Aneurinibacillus</taxon>
    </lineage>
</organism>
<protein>
    <submittedName>
        <fullName evidence="2">Putative small multi-drug export protein</fullName>
    </submittedName>
</protein>
<keyword evidence="1" id="KW-0812">Transmembrane</keyword>
<dbReference type="AlphaFoldDB" id="A0A1G8C7L1"/>
<feature type="transmembrane region" description="Helical" evidence="1">
    <location>
        <begin position="123"/>
        <end position="150"/>
    </location>
</feature>
<name>A0A1G8C7L1_ANETH</name>
<dbReference type="Pfam" id="PF06695">
    <property type="entry name" value="Sm_multidrug_ex"/>
    <property type="match status" value="1"/>
</dbReference>
<dbReference type="OrthoDB" id="6400183at2"/>
<proteinExistence type="predicted"/>
<dbReference type="RefSeq" id="WP_091260761.1">
    <property type="nucleotide sequence ID" value="NZ_FNDE01000023.1"/>
</dbReference>
<keyword evidence="1" id="KW-0472">Membrane</keyword>
<reference evidence="2 3" key="1">
    <citation type="submission" date="2016-10" db="EMBL/GenBank/DDBJ databases">
        <authorList>
            <person name="de Groot N.N."/>
        </authorList>
    </citation>
    <scope>NUCLEOTIDE SEQUENCE [LARGE SCALE GENOMIC DNA]</scope>
    <source>
        <strain evidence="2 3">L 420-91</strain>
    </source>
</reference>
<evidence type="ECO:0000313" key="2">
    <source>
        <dbReference type="EMBL" id="SDH41279.1"/>
    </source>
</evidence>
<feature type="transmembrane region" description="Helical" evidence="1">
    <location>
        <begin position="7"/>
        <end position="30"/>
    </location>
</feature>
<evidence type="ECO:0000313" key="3">
    <source>
        <dbReference type="Proteomes" id="UP000198956"/>
    </source>
</evidence>
<gene>
    <name evidence="2" type="ORF">SAMN04489735_102362</name>
</gene>